<evidence type="ECO:0000313" key="2">
    <source>
        <dbReference type="Proteomes" id="UP001617351"/>
    </source>
</evidence>
<reference evidence="1 2" key="1">
    <citation type="submission" date="2024-10" db="EMBL/GenBank/DDBJ databases">
        <title>The Natural Products Discovery Center: Release of the First 8490 Sequenced Strains for Exploring Actinobacteria Biosynthetic Diversity.</title>
        <authorList>
            <person name="Kalkreuter E."/>
            <person name="Kautsar S.A."/>
            <person name="Yang D."/>
            <person name="Bader C.D."/>
            <person name="Teijaro C.N."/>
            <person name="Fluegel L."/>
            <person name="Davis C.M."/>
            <person name="Simpson J.R."/>
            <person name="Lauterbach L."/>
            <person name="Steele A.D."/>
            <person name="Gui C."/>
            <person name="Meng S."/>
            <person name="Li G."/>
            <person name="Viehrig K."/>
            <person name="Ye F."/>
            <person name="Su P."/>
            <person name="Kiefer A.F."/>
            <person name="Nichols A."/>
            <person name="Cepeda A.J."/>
            <person name="Yan W."/>
            <person name="Fan B."/>
            <person name="Jiang Y."/>
            <person name="Adhikari A."/>
            <person name="Zheng C.-J."/>
            <person name="Schuster L."/>
            <person name="Cowan T.M."/>
            <person name="Smanski M.J."/>
            <person name="Chevrette M.G."/>
            <person name="De Carvalho L.P.S."/>
            <person name="Shen B."/>
        </authorList>
    </citation>
    <scope>NUCLEOTIDE SEQUENCE [LARGE SCALE GENOMIC DNA]</scope>
    <source>
        <strain evidence="1 2">NPDC087220</strain>
    </source>
</reference>
<dbReference type="Proteomes" id="UP001617351">
    <property type="component" value="Unassembled WGS sequence"/>
</dbReference>
<keyword evidence="2" id="KW-1185">Reference proteome</keyword>
<dbReference type="EMBL" id="JBIUYY010000006">
    <property type="protein sequence ID" value="MFJ2822627.1"/>
    <property type="molecule type" value="Genomic_DNA"/>
</dbReference>
<sequence>MSRIRDAARAASAAAAAGLLLAGCGIKTTGVVESGAPAEVEVRPEEGSADSLVYFLTPDSRLVATHSGYSAPGVQVALFRLLVGPGERERASGLRTALPPVDLALAGTTTVEGPADDVIEVRLPINVAGLTDLARRQVVCTAVANAASHVEARLRGPDTVLAPEPCRTGRL</sequence>
<dbReference type="RefSeq" id="WP_365514763.1">
    <property type="nucleotide sequence ID" value="NZ_JBFANW010000545.1"/>
</dbReference>
<proteinExistence type="predicted"/>
<organism evidence="1 2">
    <name type="scientific">Streptomyces toxytricini</name>
    <name type="common">Actinomyces toxytricini</name>
    <dbReference type="NCBI Taxonomy" id="67369"/>
    <lineage>
        <taxon>Bacteria</taxon>
        <taxon>Bacillati</taxon>
        <taxon>Actinomycetota</taxon>
        <taxon>Actinomycetes</taxon>
        <taxon>Kitasatosporales</taxon>
        <taxon>Streptomycetaceae</taxon>
        <taxon>Streptomyces</taxon>
    </lineage>
</organism>
<name>A0ABW8EJ57_STRT5</name>
<accession>A0ABW8EJ57</accession>
<protein>
    <recommendedName>
        <fullName evidence="3">Lipoprotein</fullName>
    </recommendedName>
</protein>
<gene>
    <name evidence="1" type="ORF">ACIO7M_16130</name>
</gene>
<dbReference type="PROSITE" id="PS51257">
    <property type="entry name" value="PROKAR_LIPOPROTEIN"/>
    <property type="match status" value="1"/>
</dbReference>
<evidence type="ECO:0008006" key="3">
    <source>
        <dbReference type="Google" id="ProtNLM"/>
    </source>
</evidence>
<comment type="caution">
    <text evidence="1">The sequence shown here is derived from an EMBL/GenBank/DDBJ whole genome shotgun (WGS) entry which is preliminary data.</text>
</comment>
<evidence type="ECO:0000313" key="1">
    <source>
        <dbReference type="EMBL" id="MFJ2822627.1"/>
    </source>
</evidence>